<feature type="signal peptide" evidence="10">
    <location>
        <begin position="1"/>
        <end position="19"/>
    </location>
</feature>
<dbReference type="InterPro" id="IPR016130">
    <property type="entry name" value="Tyr_Pase_AS"/>
</dbReference>
<dbReference type="InterPro" id="IPR029021">
    <property type="entry name" value="Prot-tyrosine_phosphatase-like"/>
</dbReference>
<keyword evidence="9" id="KW-1133">Transmembrane helix</keyword>
<organism evidence="13 14">
    <name type="scientific">Paralvinella palmiformis</name>
    <dbReference type="NCBI Taxonomy" id="53620"/>
    <lineage>
        <taxon>Eukaryota</taxon>
        <taxon>Metazoa</taxon>
        <taxon>Spiralia</taxon>
        <taxon>Lophotrochozoa</taxon>
        <taxon>Annelida</taxon>
        <taxon>Polychaeta</taxon>
        <taxon>Sedentaria</taxon>
        <taxon>Canalipalpata</taxon>
        <taxon>Terebellida</taxon>
        <taxon>Terebelliformia</taxon>
        <taxon>Alvinellidae</taxon>
        <taxon>Paralvinella</taxon>
    </lineage>
</organism>
<dbReference type="PROSITE" id="PS50056">
    <property type="entry name" value="TYR_PHOSPHATASE_2"/>
    <property type="match status" value="2"/>
</dbReference>
<feature type="domain" description="Tyrosine-protein phosphatase" evidence="11">
    <location>
        <begin position="349"/>
        <end position="615"/>
    </location>
</feature>
<evidence type="ECO:0000256" key="7">
    <source>
        <dbReference type="ARBA" id="ARBA00023157"/>
    </source>
</evidence>
<keyword evidence="4" id="KW-0378">Hydrolase</keyword>
<dbReference type="EC" id="3.1.3.48" evidence="2"/>
<keyword evidence="14" id="KW-1185">Reference proteome</keyword>
<dbReference type="SMART" id="SM00404">
    <property type="entry name" value="PTPc_motif"/>
    <property type="match status" value="2"/>
</dbReference>
<dbReference type="GO" id="GO:0046872">
    <property type="term" value="F:metal ion binding"/>
    <property type="evidence" value="ECO:0007669"/>
    <property type="project" value="UniProtKB-KW"/>
</dbReference>
<feature type="domain" description="Tyrosine specific protein phosphatases" evidence="12">
    <location>
        <begin position="831"/>
        <end position="910"/>
    </location>
</feature>
<keyword evidence="10" id="KW-0732">Signal</keyword>
<keyword evidence="6" id="KW-0904">Protein phosphatase</keyword>
<dbReference type="PANTHER" id="PTHR19134">
    <property type="entry name" value="RECEPTOR-TYPE TYROSINE-PROTEIN PHOSPHATASE"/>
    <property type="match status" value="1"/>
</dbReference>
<dbReference type="EMBL" id="JAODUP010000455">
    <property type="protein sequence ID" value="KAK2149360.1"/>
    <property type="molecule type" value="Genomic_DNA"/>
</dbReference>
<dbReference type="GO" id="GO:0004725">
    <property type="term" value="F:protein tyrosine phosphatase activity"/>
    <property type="evidence" value="ECO:0007669"/>
    <property type="project" value="UniProtKB-EC"/>
</dbReference>
<evidence type="ECO:0000256" key="8">
    <source>
        <dbReference type="ARBA" id="ARBA00051722"/>
    </source>
</evidence>
<feature type="domain" description="Tyrosine-protein phosphatase" evidence="11">
    <location>
        <begin position="644"/>
        <end position="919"/>
    </location>
</feature>
<accession>A0AAD9JBQ4</accession>
<evidence type="ECO:0000313" key="14">
    <source>
        <dbReference type="Proteomes" id="UP001208570"/>
    </source>
</evidence>
<dbReference type="SMART" id="SM00194">
    <property type="entry name" value="PTPc"/>
    <property type="match status" value="2"/>
</dbReference>
<dbReference type="PANTHER" id="PTHR19134:SF562">
    <property type="entry name" value="PROTEIN-TYROSINE-PHOSPHATASE"/>
    <property type="match status" value="1"/>
</dbReference>
<keyword evidence="9" id="KW-0812">Transmembrane</keyword>
<dbReference type="FunFam" id="3.90.190.10:FF:000062">
    <property type="entry name" value="Receptor-type tyrosine-protein phosphatase kappa"/>
    <property type="match status" value="1"/>
</dbReference>
<protein>
    <recommendedName>
        <fullName evidence="2">protein-tyrosine-phosphatase</fullName>
        <ecNumber evidence="2">3.1.3.48</ecNumber>
    </recommendedName>
</protein>
<dbReference type="SUPFAM" id="SSF49785">
    <property type="entry name" value="Galactose-binding domain-like"/>
    <property type="match status" value="1"/>
</dbReference>
<dbReference type="InterPro" id="IPR050348">
    <property type="entry name" value="Protein-Tyr_Phosphatase"/>
</dbReference>
<dbReference type="Proteomes" id="UP001208570">
    <property type="component" value="Unassembled WGS sequence"/>
</dbReference>
<dbReference type="InterPro" id="IPR000242">
    <property type="entry name" value="PTP_cat"/>
</dbReference>
<dbReference type="Gene3D" id="2.60.120.260">
    <property type="entry name" value="Galactose-binding domain-like"/>
    <property type="match status" value="1"/>
</dbReference>
<feature type="domain" description="Tyrosine specific protein phosphatases" evidence="12">
    <location>
        <begin position="535"/>
        <end position="606"/>
    </location>
</feature>
<evidence type="ECO:0000256" key="5">
    <source>
        <dbReference type="ARBA" id="ARBA00022837"/>
    </source>
</evidence>
<keyword evidence="5" id="KW-0106">Calcium</keyword>
<comment type="catalytic activity">
    <reaction evidence="8">
        <text>O-phospho-L-tyrosyl-[protein] + H2O = L-tyrosyl-[protein] + phosphate</text>
        <dbReference type="Rhea" id="RHEA:10684"/>
        <dbReference type="Rhea" id="RHEA-COMP:10136"/>
        <dbReference type="Rhea" id="RHEA-COMP:20101"/>
        <dbReference type="ChEBI" id="CHEBI:15377"/>
        <dbReference type="ChEBI" id="CHEBI:43474"/>
        <dbReference type="ChEBI" id="CHEBI:46858"/>
        <dbReference type="ChEBI" id="CHEBI:61978"/>
        <dbReference type="EC" id="3.1.3.48"/>
    </reaction>
</comment>
<keyword evidence="3" id="KW-0479">Metal-binding</keyword>
<evidence type="ECO:0000256" key="6">
    <source>
        <dbReference type="ARBA" id="ARBA00022912"/>
    </source>
</evidence>
<dbReference type="PRINTS" id="PR00700">
    <property type="entry name" value="PRTYPHPHTASE"/>
</dbReference>
<evidence type="ECO:0000256" key="9">
    <source>
        <dbReference type="SAM" id="Phobius"/>
    </source>
</evidence>
<dbReference type="FunFam" id="3.90.190.10:FF:000102">
    <property type="entry name" value="Receptor-type tyrosine-protein phosphatase"/>
    <property type="match status" value="1"/>
</dbReference>
<gene>
    <name evidence="13" type="ORF">LSH36_456g02001</name>
</gene>
<keyword evidence="9" id="KW-0472">Membrane</keyword>
<evidence type="ECO:0000259" key="11">
    <source>
        <dbReference type="PROSITE" id="PS50055"/>
    </source>
</evidence>
<feature type="transmembrane region" description="Helical" evidence="9">
    <location>
        <begin position="237"/>
        <end position="260"/>
    </location>
</feature>
<comment type="similarity">
    <text evidence="1">Belongs to the protein-tyrosine phosphatase family.</text>
</comment>
<dbReference type="InterPro" id="IPR008979">
    <property type="entry name" value="Galactose-bd-like_sf"/>
</dbReference>
<evidence type="ECO:0000256" key="10">
    <source>
        <dbReference type="SAM" id="SignalP"/>
    </source>
</evidence>
<evidence type="ECO:0000313" key="13">
    <source>
        <dbReference type="EMBL" id="KAK2149360.1"/>
    </source>
</evidence>
<feature type="chain" id="PRO_5041908908" description="protein-tyrosine-phosphatase" evidence="10">
    <location>
        <begin position="20"/>
        <end position="922"/>
    </location>
</feature>
<sequence length="922" mass="106600">MFTNNWFVICTLLAAPCLAVNIALNKTAYQIGVYRNATADKAVDGLYDKDDKTDYYLNVCAHPNTTWHNNVPAEWWVDLEATYSIYNVTVWNTYNKGGYWRMNNFTVEVATSENKTKQSCGDYRKKEPVSRGGNFTFNCNNKQGRYVYVRRLTYARDKEYMTLCEVAVDGILITKSTTTTIVSSTKTRTTTTTTALDTTTTTTSTVTVASSETITTEMDQSISGKKTQSHPVNWNTVTYTAVGVVIVIVVFSVMLIVLICQRKRMAYKMRKKSLIVEHRSNDRLSEVTASVTSAHDTSTILIDRKLEAAQSAETIPARLDFREEETSNLKSAIPVSEFENYVFLKKADPENAFDDYKALPLADHGRCNVAVTDYNKKKNRFRNMYPYDLNRVILNEDNNLETEGNYINASFIKGYRTTEDAYIATQGPFKETMRDFWRMIWQYNANRIVMIANLVEGGRRMCDCYWPEEINQSEKHDEFIVTLESVVEYADYIVRSLKLRKQLQYDQDESRPIYQYHFTSWKDKGRPSFGEVTLLHFHQKVHSKDDERTGPLVVHCSAGVGRTGTFIALDILIQQMEHERVVDVFGCVQKLREQRMLMVQTQEQFIFLHDAILEAINVGNTSYPCYTLAEEFSKICEENGKSELHKQFMLLSKLKSTPEEESNERFLEENKDKNRDISVIPDEMDRPYLTIRHEYHSNYINAVYVDSFRKHNYYVVTQMPLPNTQADFWRLVYDHQLNAIVMLNEMDESDETCEQYWPDGGREIYGPIKVEHVAVTNISTNIIMRQFMVSLATNKKDDGRQPSSDSLNVIHYQLLGWPNNEVLPPDRDVLLSLVEELHNWQQQQKYSKHIHKMAHVVIHCLNGVTHSGLFCGVSHIIDKIKLDVQVDALLAARNVSRSRCQFFQTLDEYRFLYEIALKYLSK</sequence>
<evidence type="ECO:0000259" key="12">
    <source>
        <dbReference type="PROSITE" id="PS50056"/>
    </source>
</evidence>
<name>A0AAD9JBQ4_9ANNE</name>
<evidence type="ECO:0000256" key="4">
    <source>
        <dbReference type="ARBA" id="ARBA00022801"/>
    </source>
</evidence>
<keyword evidence="7" id="KW-1015">Disulfide bond</keyword>
<evidence type="ECO:0000256" key="2">
    <source>
        <dbReference type="ARBA" id="ARBA00013064"/>
    </source>
</evidence>
<comment type="caution">
    <text evidence="13">The sequence shown here is derived from an EMBL/GenBank/DDBJ whole genome shotgun (WGS) entry which is preliminary data.</text>
</comment>
<dbReference type="InterPro" id="IPR000387">
    <property type="entry name" value="Tyr_Pase_dom"/>
</dbReference>
<reference evidence="13" key="1">
    <citation type="journal article" date="2023" name="Mol. Biol. Evol.">
        <title>Third-Generation Sequencing Reveals the Adaptive Role of the Epigenome in Three Deep-Sea Polychaetes.</title>
        <authorList>
            <person name="Perez M."/>
            <person name="Aroh O."/>
            <person name="Sun Y."/>
            <person name="Lan Y."/>
            <person name="Juniper S.K."/>
            <person name="Young C.R."/>
            <person name="Angers B."/>
            <person name="Qian P.Y."/>
        </authorList>
    </citation>
    <scope>NUCLEOTIDE SEQUENCE</scope>
    <source>
        <strain evidence="13">P08H-3</strain>
    </source>
</reference>
<dbReference type="PROSITE" id="PS50055">
    <property type="entry name" value="TYR_PHOSPHATASE_PTP"/>
    <property type="match status" value="2"/>
</dbReference>
<dbReference type="CDD" id="cd00047">
    <property type="entry name" value="PTPc"/>
    <property type="match status" value="1"/>
</dbReference>
<dbReference type="AlphaFoldDB" id="A0AAD9JBQ4"/>
<dbReference type="SUPFAM" id="SSF52799">
    <property type="entry name" value="(Phosphotyrosine protein) phosphatases II"/>
    <property type="match status" value="2"/>
</dbReference>
<dbReference type="Pfam" id="PF22633">
    <property type="entry name" value="F5_F8_type_C_2"/>
    <property type="match status" value="1"/>
</dbReference>
<evidence type="ECO:0000256" key="1">
    <source>
        <dbReference type="ARBA" id="ARBA00009580"/>
    </source>
</evidence>
<proteinExistence type="inferred from homology"/>
<evidence type="ECO:0000256" key="3">
    <source>
        <dbReference type="ARBA" id="ARBA00022723"/>
    </source>
</evidence>
<dbReference type="Pfam" id="PF00102">
    <property type="entry name" value="Y_phosphatase"/>
    <property type="match status" value="2"/>
</dbReference>
<dbReference type="SMART" id="SM00607">
    <property type="entry name" value="FTP"/>
    <property type="match status" value="1"/>
</dbReference>
<dbReference type="InterPro" id="IPR003595">
    <property type="entry name" value="Tyr_Pase_cat"/>
</dbReference>
<dbReference type="PROSITE" id="PS00383">
    <property type="entry name" value="TYR_PHOSPHATASE_1"/>
    <property type="match status" value="1"/>
</dbReference>
<dbReference type="Gene3D" id="3.90.190.10">
    <property type="entry name" value="Protein tyrosine phosphatase superfamily"/>
    <property type="match status" value="2"/>
</dbReference>
<dbReference type="InterPro" id="IPR006585">
    <property type="entry name" value="FTP1"/>
</dbReference>